<reference evidence="3" key="1">
    <citation type="submission" date="2025-08" db="UniProtKB">
        <authorList>
            <consortium name="RefSeq"/>
        </authorList>
    </citation>
    <scope>IDENTIFICATION</scope>
    <source>
        <tissue evidence="3">Testes</tissue>
    </source>
</reference>
<dbReference type="PANTHER" id="PTHR34444:SF1">
    <property type="entry name" value="CILIA- AND FLAGELLA-ASSOCIATED PROTEIN 90"/>
    <property type="match status" value="1"/>
</dbReference>
<accession>A0ABM0GK81</accession>
<dbReference type="GeneID" id="100369902"/>
<name>A0ABM0GK81_SACKO</name>
<evidence type="ECO:0000313" key="3">
    <source>
        <dbReference type="RefSeq" id="XP_002731691.1"/>
    </source>
</evidence>
<organism evidence="2 3">
    <name type="scientific">Saccoglossus kowalevskii</name>
    <name type="common">Acorn worm</name>
    <dbReference type="NCBI Taxonomy" id="10224"/>
    <lineage>
        <taxon>Eukaryota</taxon>
        <taxon>Metazoa</taxon>
        <taxon>Hemichordata</taxon>
        <taxon>Enteropneusta</taxon>
        <taxon>Harrimaniidae</taxon>
        <taxon>Saccoglossus</taxon>
    </lineage>
</organism>
<feature type="compositionally biased region" description="Polar residues" evidence="1">
    <location>
        <begin position="1"/>
        <end position="11"/>
    </location>
</feature>
<gene>
    <name evidence="3" type="primary">LOC100369902</name>
</gene>
<dbReference type="RefSeq" id="XP_002731691.1">
    <property type="nucleotide sequence ID" value="XM_002731645.2"/>
</dbReference>
<keyword evidence="2" id="KW-1185">Reference proteome</keyword>
<feature type="region of interest" description="Disordered" evidence="1">
    <location>
        <begin position="1"/>
        <end position="21"/>
    </location>
</feature>
<evidence type="ECO:0000256" key="1">
    <source>
        <dbReference type="SAM" id="MobiDB-lite"/>
    </source>
</evidence>
<proteinExistence type="predicted"/>
<dbReference type="InterPro" id="IPR027901">
    <property type="entry name" value="CFAP90"/>
</dbReference>
<dbReference type="Pfam" id="PF15074">
    <property type="entry name" value="CFAP90"/>
    <property type="match status" value="1"/>
</dbReference>
<evidence type="ECO:0000313" key="2">
    <source>
        <dbReference type="Proteomes" id="UP000694865"/>
    </source>
</evidence>
<sequence>MEADPETNNMATEEEQRRQLSDYPGLMTANEPLAAKSAFSYVPTVRDEPPERTVFNSVAQPRSNSTYDRLFHWTDTYNNKLHRCDREHAKSRGLQVNDEERYKEVPTLASSEYGHRLEQFLDPPDRLHVRIGHVKSEFYRKNGVNIDGNTEGM</sequence>
<dbReference type="PANTHER" id="PTHR34444">
    <property type="entry name" value="LOC361192"/>
    <property type="match status" value="1"/>
</dbReference>
<protein>
    <submittedName>
        <fullName evidence="3">Uncharacterized protein C5orf49 homolog</fullName>
    </submittedName>
</protein>
<dbReference type="Proteomes" id="UP000694865">
    <property type="component" value="Unplaced"/>
</dbReference>